<dbReference type="SUPFAM" id="SSF53335">
    <property type="entry name" value="S-adenosyl-L-methionine-dependent methyltransferases"/>
    <property type="match status" value="1"/>
</dbReference>
<dbReference type="Gene3D" id="3.40.50.150">
    <property type="entry name" value="Vaccinia Virus protein VP39"/>
    <property type="match status" value="1"/>
</dbReference>
<evidence type="ECO:0000313" key="1">
    <source>
        <dbReference type="EMBL" id="KAJ8299604.1"/>
    </source>
</evidence>
<protein>
    <submittedName>
        <fullName evidence="1">Uncharacterized protein</fullName>
    </submittedName>
</protein>
<accession>A0ABQ9E2Q5</accession>
<comment type="caution">
    <text evidence="1">The sequence shown here is derived from an EMBL/GenBank/DDBJ whole genome shotgun (WGS) entry which is preliminary data.</text>
</comment>
<proteinExistence type="predicted"/>
<dbReference type="Proteomes" id="UP001217089">
    <property type="component" value="Unassembled WGS sequence"/>
</dbReference>
<keyword evidence="2" id="KW-1185">Reference proteome</keyword>
<dbReference type="InterPro" id="IPR029063">
    <property type="entry name" value="SAM-dependent_MTases_sf"/>
</dbReference>
<sequence>MPFWFNLFLKKMKNYLISCFRFLEALFCCRRQENGFIGFQPNESNREKGQERVKTYASDIDSSRQAVFQTIYDKNVWGKGIEGSGEGSTIGYTTVLRKHLLEFVSLYNISSMADIPCGFMRWTEVFLNSVWKEKPNFAYTGMDIAKSVVEKLQEKWKGDNRVTVKVADLSSSLPPIKADFTLTRDALQHLSLKDSCLAIKNLIDLGDNIKYVLIGMYPKTVINKDTKTGSYYSVNVMRNPFNFPEPHFVFKETPDNNLQKYIYGFKMKDIQNHKCKICQLYGVDTLHHPSFSFNFCLNCTLVLYCSYLFTCVLHVEDTNIFVPAIKIDTYFAVLCEGNLKLFDSLQMSRHNVTFLFTIVKTGDINWIDFNIEFITNIFPTCLIIVVGI</sequence>
<evidence type="ECO:0000313" key="2">
    <source>
        <dbReference type="Proteomes" id="UP001217089"/>
    </source>
</evidence>
<name>A0ABQ9E2Q5_TEGGR</name>
<dbReference type="EMBL" id="JARBDR010000921">
    <property type="protein sequence ID" value="KAJ8299604.1"/>
    <property type="molecule type" value="Genomic_DNA"/>
</dbReference>
<feature type="non-terminal residue" evidence="1">
    <location>
        <position position="388"/>
    </location>
</feature>
<organism evidence="1 2">
    <name type="scientific">Tegillarca granosa</name>
    <name type="common">Malaysian cockle</name>
    <name type="synonym">Anadara granosa</name>
    <dbReference type="NCBI Taxonomy" id="220873"/>
    <lineage>
        <taxon>Eukaryota</taxon>
        <taxon>Metazoa</taxon>
        <taxon>Spiralia</taxon>
        <taxon>Lophotrochozoa</taxon>
        <taxon>Mollusca</taxon>
        <taxon>Bivalvia</taxon>
        <taxon>Autobranchia</taxon>
        <taxon>Pteriomorphia</taxon>
        <taxon>Arcoida</taxon>
        <taxon>Arcoidea</taxon>
        <taxon>Arcidae</taxon>
        <taxon>Tegillarca</taxon>
    </lineage>
</organism>
<reference evidence="1 2" key="1">
    <citation type="submission" date="2022-12" db="EMBL/GenBank/DDBJ databases">
        <title>Chromosome-level genome of Tegillarca granosa.</title>
        <authorList>
            <person name="Kim J."/>
        </authorList>
    </citation>
    <scope>NUCLEOTIDE SEQUENCE [LARGE SCALE GENOMIC DNA]</scope>
    <source>
        <strain evidence="1">Teg-2019</strain>
        <tissue evidence="1">Adductor muscle</tissue>
    </source>
</reference>
<gene>
    <name evidence="1" type="ORF">KUTeg_023664</name>
</gene>